<organism evidence="2 3">
    <name type="scientific">Ooceraea biroi</name>
    <name type="common">Clonal raider ant</name>
    <name type="synonym">Cerapachys biroi</name>
    <dbReference type="NCBI Taxonomy" id="2015173"/>
    <lineage>
        <taxon>Eukaryota</taxon>
        <taxon>Metazoa</taxon>
        <taxon>Ecdysozoa</taxon>
        <taxon>Arthropoda</taxon>
        <taxon>Hexapoda</taxon>
        <taxon>Insecta</taxon>
        <taxon>Pterygota</taxon>
        <taxon>Neoptera</taxon>
        <taxon>Endopterygota</taxon>
        <taxon>Hymenoptera</taxon>
        <taxon>Apocrita</taxon>
        <taxon>Aculeata</taxon>
        <taxon>Formicoidea</taxon>
        <taxon>Formicidae</taxon>
        <taxon>Dorylinae</taxon>
        <taxon>Ooceraea</taxon>
    </lineage>
</organism>
<proteinExistence type="predicted"/>
<feature type="non-terminal residue" evidence="2">
    <location>
        <position position="1"/>
    </location>
</feature>
<evidence type="ECO:0000313" key="2">
    <source>
        <dbReference type="EMBL" id="EZA59394.1"/>
    </source>
</evidence>
<dbReference type="EMBL" id="KK107107">
    <property type="protein sequence ID" value="EZA59394.1"/>
    <property type="molecule type" value="Genomic_DNA"/>
</dbReference>
<keyword evidence="1" id="KW-1133">Transmembrane helix</keyword>
<name>A0A026WW86_OOCBI</name>
<accession>A0A026WW86</accession>
<protein>
    <submittedName>
        <fullName evidence="2">Uncharacterized protein</fullName>
    </submittedName>
</protein>
<sequence>YIHRRPHATLRAAVTRARTCSVRLPARRINCDINLDAKDVGQQPGRENNDCRVRYKSLVVALGETFNPEESETRSPTTKPASNAIICIYVGDCAASRTRKLRPGHRSCAAATLMSILFNYTFYVDFYF</sequence>
<evidence type="ECO:0000313" key="3">
    <source>
        <dbReference type="Proteomes" id="UP000053097"/>
    </source>
</evidence>
<dbReference type="AlphaFoldDB" id="A0A026WW86"/>
<reference evidence="2 3" key="1">
    <citation type="journal article" date="2014" name="Curr. Biol.">
        <title>The genome of the clonal raider ant Cerapachys biroi.</title>
        <authorList>
            <person name="Oxley P.R."/>
            <person name="Ji L."/>
            <person name="Fetter-Pruneda I."/>
            <person name="McKenzie S.K."/>
            <person name="Li C."/>
            <person name="Hu H."/>
            <person name="Zhang G."/>
            <person name="Kronauer D.J."/>
        </authorList>
    </citation>
    <scope>NUCLEOTIDE SEQUENCE [LARGE SCALE GENOMIC DNA]</scope>
</reference>
<keyword evidence="1" id="KW-0812">Transmembrane</keyword>
<dbReference type="Proteomes" id="UP000053097">
    <property type="component" value="Unassembled WGS sequence"/>
</dbReference>
<evidence type="ECO:0000256" key="1">
    <source>
        <dbReference type="SAM" id="Phobius"/>
    </source>
</evidence>
<gene>
    <name evidence="2" type="ORF">X777_00476</name>
</gene>
<keyword evidence="1" id="KW-0472">Membrane</keyword>
<keyword evidence="3" id="KW-1185">Reference proteome</keyword>
<feature type="transmembrane region" description="Helical" evidence="1">
    <location>
        <begin position="107"/>
        <end position="124"/>
    </location>
</feature>